<dbReference type="GO" id="GO:0016020">
    <property type="term" value="C:membrane"/>
    <property type="evidence" value="ECO:0007669"/>
    <property type="project" value="UniProtKB-SubCell"/>
</dbReference>
<keyword evidence="3 8" id="KW-0812">Transmembrane</keyword>
<dbReference type="FunFam" id="1.20.1740.10:FF:000006">
    <property type="entry name" value="General amino acid permease"/>
    <property type="match status" value="1"/>
</dbReference>
<dbReference type="PANTHER" id="PTHR43341">
    <property type="entry name" value="AMINO ACID PERMEASE"/>
    <property type="match status" value="1"/>
</dbReference>
<evidence type="ECO:0000259" key="9">
    <source>
        <dbReference type="Pfam" id="PF00324"/>
    </source>
</evidence>
<dbReference type="InterPro" id="IPR050524">
    <property type="entry name" value="APC_YAT"/>
</dbReference>
<feature type="transmembrane region" description="Helical" evidence="8">
    <location>
        <begin position="203"/>
        <end position="221"/>
    </location>
</feature>
<feature type="transmembrane region" description="Helical" evidence="8">
    <location>
        <begin position="465"/>
        <end position="483"/>
    </location>
</feature>
<evidence type="ECO:0000256" key="5">
    <source>
        <dbReference type="ARBA" id="ARBA00022989"/>
    </source>
</evidence>
<accession>A0A1V8T3Q5</accession>
<feature type="transmembrane region" description="Helical" evidence="8">
    <location>
        <begin position="170"/>
        <end position="191"/>
    </location>
</feature>
<dbReference type="InterPro" id="IPR004840">
    <property type="entry name" value="Amino_acid_permease_CS"/>
</dbReference>
<dbReference type="InterPro" id="IPR004841">
    <property type="entry name" value="AA-permease/SLC12A_dom"/>
</dbReference>
<feature type="transmembrane region" description="Helical" evidence="8">
    <location>
        <begin position="393"/>
        <end position="410"/>
    </location>
</feature>
<evidence type="ECO:0000256" key="2">
    <source>
        <dbReference type="ARBA" id="ARBA00022448"/>
    </source>
</evidence>
<comment type="caution">
    <text evidence="10">The sequence shown here is derived from an EMBL/GenBank/DDBJ whole genome shotgun (WGS) entry which is preliminary data.</text>
</comment>
<dbReference type="EMBL" id="NAJO01000017">
    <property type="protein sequence ID" value="OQO06047.1"/>
    <property type="molecule type" value="Genomic_DNA"/>
</dbReference>
<dbReference type="FunCoup" id="A0A1V8T3Q5">
    <property type="interactions" value="277"/>
</dbReference>
<comment type="subcellular location">
    <subcellularLocation>
        <location evidence="1">Membrane</location>
        <topology evidence="1">Multi-pass membrane protein</topology>
    </subcellularLocation>
</comment>
<keyword evidence="5 8" id="KW-1133">Transmembrane helix</keyword>
<feature type="transmembrane region" description="Helical" evidence="8">
    <location>
        <begin position="333"/>
        <end position="360"/>
    </location>
</feature>
<reference evidence="11" key="1">
    <citation type="submission" date="2017-03" db="EMBL/GenBank/DDBJ databases">
        <title>Genomes of endolithic fungi from Antarctica.</title>
        <authorList>
            <person name="Coleine C."/>
            <person name="Masonjones S."/>
            <person name="Stajich J.E."/>
        </authorList>
    </citation>
    <scope>NUCLEOTIDE SEQUENCE [LARGE SCALE GENOMIC DNA]</scope>
    <source>
        <strain evidence="11">CCFEE 5527</strain>
    </source>
</reference>
<sequence>MANVHDWSSSDNEKGSPHDGERKTPYTSGPDAEWSNPGGLSDPRDQSHSLHRGLSSRQISMIAIGGAIGTGLIIGTGSALANAGPAAIFISYSLVGVLVYAVMCALGEMATWIPLPGGFAVYADRFVDPALGFSLGYTYWFKYIVTTPNQLTASALVIQYWLPASKVNPGVFITIFLVVIIAINYLGIRFFGEFEFWLSSIKVCVIIGLIILSLVLALGGGPNHDRTGFRYWKSPGAIKEYTPATGDWGRFLAVWSSMVTAVFAFLGTELIGVTVGEAENPRKNIPRAIKLTFWRILVFYILSVLLLGMIVPYNSKELAFATTKSNSAAASPFVTAIVIAGIPTLPGFLNACILIFVFSASNSDLYIASRTIHGLALKGHAPRFLAKTDKRGVPFYSLGLSACFCGLAYMNVATDSKVVFAYFYNLVSIFGLLTWISILVSHIYFIKARRAQGVDEKDLRYKSPFGLWGSYCALAFCVLIALTKNFTVFIHKPKTYGNFDYKNFITGYLGIPLYLIMIAGYKILKQTKEIHPLQADLWTGKDVIDADEKMWLQKEADLITSGKGHSKLYEKTIGLIFYGIPSVRTTLRDPYEHNDHSDAVGTSVALPPSNGTLGFGAIYAVSAPGSTRKGRLAQAAAVTGLELTIPDLPTWTDKDVDDFRWHNKSESLVLVGTAKAWLSHHVVLRAFLESDAQTALIIEDDVDWDIRLRTTQVPLAQQAARSLGALRTGKRPPYDPVEQPWGSDQDWDLLYLGHCGDYLNDVLWGVGVGHHHPSDLAKLDHVLYGDPTMPHRTDLHPFTASFLTSLVVSEQTRVLHHSVWPLCTFGYAITRRTAERLLKDIAPPHEDPARHITAYDAAILTACRDGQLYCYTLTPEVFHHMEGESLIAGEEEKAKERKIVRPPVDAAGLEQVKYRKETSNIGCGFASGEFYWEGDEGKLQYLQDEVVGQGK</sequence>
<evidence type="ECO:0000256" key="4">
    <source>
        <dbReference type="ARBA" id="ARBA00022970"/>
    </source>
</evidence>
<keyword evidence="4" id="KW-0029">Amino-acid transport</keyword>
<evidence type="ECO:0000256" key="8">
    <source>
        <dbReference type="SAM" id="Phobius"/>
    </source>
</evidence>
<name>A0A1V8T3Q5_9PEZI</name>
<gene>
    <name evidence="10" type="ORF">B0A48_08635</name>
</gene>
<organism evidence="10 11">
    <name type="scientific">Cryoendolithus antarcticus</name>
    <dbReference type="NCBI Taxonomy" id="1507870"/>
    <lineage>
        <taxon>Eukaryota</taxon>
        <taxon>Fungi</taxon>
        <taxon>Dikarya</taxon>
        <taxon>Ascomycota</taxon>
        <taxon>Pezizomycotina</taxon>
        <taxon>Dothideomycetes</taxon>
        <taxon>Dothideomycetidae</taxon>
        <taxon>Cladosporiales</taxon>
        <taxon>Cladosporiaceae</taxon>
        <taxon>Cryoendolithus</taxon>
    </lineage>
</organism>
<evidence type="ECO:0000256" key="6">
    <source>
        <dbReference type="ARBA" id="ARBA00023136"/>
    </source>
</evidence>
<dbReference type="PANTHER" id="PTHR43341:SF9">
    <property type="entry name" value="DICARBOXYLIC AMINO ACID PERMEASE"/>
    <property type="match status" value="1"/>
</dbReference>
<dbReference type="GO" id="GO:0015171">
    <property type="term" value="F:amino acid transmembrane transporter activity"/>
    <property type="evidence" value="ECO:0007669"/>
    <property type="project" value="TreeGrafter"/>
</dbReference>
<keyword evidence="11" id="KW-1185">Reference proteome</keyword>
<evidence type="ECO:0000256" key="7">
    <source>
        <dbReference type="SAM" id="MobiDB-lite"/>
    </source>
</evidence>
<proteinExistence type="predicted"/>
<dbReference type="InParanoid" id="A0A1V8T3Q5"/>
<keyword evidence="2" id="KW-0813">Transport</keyword>
<feature type="transmembrane region" description="Helical" evidence="8">
    <location>
        <begin position="252"/>
        <end position="272"/>
    </location>
</feature>
<dbReference type="Gene3D" id="1.20.1740.10">
    <property type="entry name" value="Amino acid/polyamine transporter I"/>
    <property type="match status" value="1"/>
</dbReference>
<feature type="domain" description="Amino acid permease/ SLC12A" evidence="9">
    <location>
        <begin position="59"/>
        <end position="527"/>
    </location>
</feature>
<dbReference type="Pfam" id="PF00324">
    <property type="entry name" value="AA_permease"/>
    <property type="match status" value="1"/>
</dbReference>
<feature type="compositionally biased region" description="Basic and acidic residues" evidence="7">
    <location>
        <begin position="11"/>
        <end position="24"/>
    </location>
</feature>
<feature type="transmembrane region" description="Helical" evidence="8">
    <location>
        <begin position="422"/>
        <end position="445"/>
    </location>
</feature>
<evidence type="ECO:0000313" key="10">
    <source>
        <dbReference type="EMBL" id="OQO06047.1"/>
    </source>
</evidence>
<keyword evidence="6 8" id="KW-0472">Membrane</keyword>
<protein>
    <recommendedName>
        <fullName evidence="9">Amino acid permease/ SLC12A domain-containing protein</fullName>
    </recommendedName>
</protein>
<evidence type="ECO:0000313" key="11">
    <source>
        <dbReference type="Proteomes" id="UP000192596"/>
    </source>
</evidence>
<feature type="transmembrane region" description="Helical" evidence="8">
    <location>
        <begin position="86"/>
        <end position="107"/>
    </location>
</feature>
<feature type="compositionally biased region" description="Polar residues" evidence="7">
    <location>
        <begin position="1"/>
        <end position="10"/>
    </location>
</feature>
<evidence type="ECO:0000256" key="1">
    <source>
        <dbReference type="ARBA" id="ARBA00004141"/>
    </source>
</evidence>
<dbReference type="AlphaFoldDB" id="A0A1V8T3Q5"/>
<evidence type="ECO:0000256" key="3">
    <source>
        <dbReference type="ARBA" id="ARBA00022692"/>
    </source>
</evidence>
<feature type="region of interest" description="Disordered" evidence="7">
    <location>
        <begin position="1"/>
        <end position="50"/>
    </location>
</feature>
<dbReference type="PROSITE" id="PS00218">
    <property type="entry name" value="AMINO_ACID_PERMEASE_1"/>
    <property type="match status" value="1"/>
</dbReference>
<feature type="transmembrane region" description="Helical" evidence="8">
    <location>
        <begin position="503"/>
        <end position="524"/>
    </location>
</feature>
<dbReference type="STRING" id="1507870.A0A1V8T3Q5"/>
<dbReference type="OrthoDB" id="3900342at2759"/>
<feature type="transmembrane region" description="Helical" evidence="8">
    <location>
        <begin position="59"/>
        <end position="80"/>
    </location>
</feature>
<feature type="transmembrane region" description="Helical" evidence="8">
    <location>
        <begin position="293"/>
        <end position="313"/>
    </location>
</feature>
<dbReference type="Proteomes" id="UP000192596">
    <property type="component" value="Unassembled WGS sequence"/>
</dbReference>